<dbReference type="EMBL" id="GDHC01000226">
    <property type="protein sequence ID" value="JAQ18403.1"/>
    <property type="molecule type" value="Transcribed_RNA"/>
</dbReference>
<dbReference type="SUPFAM" id="SSF56672">
    <property type="entry name" value="DNA/RNA polymerases"/>
    <property type="match status" value="1"/>
</dbReference>
<evidence type="ECO:0000313" key="3">
    <source>
        <dbReference type="EMBL" id="JAQ18403.1"/>
    </source>
</evidence>
<dbReference type="AlphaFoldDB" id="A0A146MF87"/>
<dbReference type="GO" id="GO:0003824">
    <property type="term" value="F:catalytic activity"/>
    <property type="evidence" value="ECO:0007669"/>
    <property type="project" value="InterPro"/>
</dbReference>
<dbReference type="GO" id="GO:0071897">
    <property type="term" value="P:DNA biosynthetic process"/>
    <property type="evidence" value="ECO:0007669"/>
    <property type="project" value="UniProtKB-ARBA"/>
</dbReference>
<feature type="non-terminal residue" evidence="3">
    <location>
        <position position="795"/>
    </location>
</feature>
<organism evidence="3">
    <name type="scientific">Lygus hesperus</name>
    <name type="common">Western plant bug</name>
    <dbReference type="NCBI Taxonomy" id="30085"/>
    <lineage>
        <taxon>Eukaryota</taxon>
        <taxon>Metazoa</taxon>
        <taxon>Ecdysozoa</taxon>
        <taxon>Arthropoda</taxon>
        <taxon>Hexapoda</taxon>
        <taxon>Insecta</taxon>
        <taxon>Pterygota</taxon>
        <taxon>Neoptera</taxon>
        <taxon>Paraneoptera</taxon>
        <taxon>Hemiptera</taxon>
        <taxon>Heteroptera</taxon>
        <taxon>Panheteroptera</taxon>
        <taxon>Cimicomorpha</taxon>
        <taxon>Miridae</taxon>
        <taxon>Mirini</taxon>
        <taxon>Lygus</taxon>
    </lineage>
</organism>
<proteinExistence type="predicted"/>
<dbReference type="CDD" id="cd01650">
    <property type="entry name" value="RT_nLTR_like"/>
    <property type="match status" value="1"/>
</dbReference>
<dbReference type="PANTHER" id="PTHR47027">
    <property type="entry name" value="REVERSE TRANSCRIPTASE DOMAIN-CONTAINING PROTEIN"/>
    <property type="match status" value="1"/>
</dbReference>
<name>A0A146MF87_LYGHE</name>
<dbReference type="PROSITE" id="PS50878">
    <property type="entry name" value="RT_POL"/>
    <property type="match status" value="1"/>
</dbReference>
<reference evidence="3" key="1">
    <citation type="journal article" date="2016" name="Gigascience">
        <title>De novo construction of an expanded transcriptome assembly for the western tarnished plant bug, Lygus hesperus.</title>
        <authorList>
            <person name="Tassone E.E."/>
            <person name="Geib S.M."/>
            <person name="Hall B."/>
            <person name="Fabrick J.A."/>
            <person name="Brent C.S."/>
            <person name="Hull J.J."/>
        </authorList>
    </citation>
    <scope>NUCLEOTIDE SEQUENCE</scope>
</reference>
<dbReference type="SUPFAM" id="SSF56219">
    <property type="entry name" value="DNase I-like"/>
    <property type="match status" value="1"/>
</dbReference>
<evidence type="ECO:0000256" key="1">
    <source>
        <dbReference type="SAM" id="MobiDB-lite"/>
    </source>
</evidence>
<dbReference type="Gene3D" id="3.60.10.10">
    <property type="entry name" value="Endonuclease/exonuclease/phosphatase"/>
    <property type="match status" value="1"/>
</dbReference>
<dbReference type="InterPro" id="IPR043502">
    <property type="entry name" value="DNA/RNA_pol_sf"/>
</dbReference>
<sequence>MVTIFGLKQKTRIGFWNVRTLREKGKLRQVEKEMKGYKMDILGLSEVRWKDFGEVKRDGGGAFLYSGQVGDDAEHMQGVGLLLSKKAKNSLIEWKPVSERVIMARFKSKIRNVAIVQCYAPTEAADMVKKEEFYRVLCQVVDNIPKRDIAIVMGDFNAKVGSENEGMEHIMGKHGIGQANANGEMFTNFCAERDLVIGGTVFPHKNCHKVTWVSPDHVTENQIDHLAIKRKFRRSLLDVRNRRGADVGSDHHLVEADLQIKIVSAAVKFDRQSRRYEIKKLKPPEKKEEFLLNLRNRFDILQLPDDIDGKWEAIRGVFTDTSEEVLGYVNPRKKDWMSGATWMEIEMRKDSKRKVNDSKTRQQKAQAQREYNEADRRVKRGVRRDYRDWTEEQAQRAEEAAKRGDIKELYNVTRLLARKTFRKSRPVKSKNGVLLTTQGEQVLRWKEHFQEVLNHEAPDAEIPNFRLGNQSEIEIPIEPPSVNEIASAINDMKNGKAPGVDGIPPEILKADAMVTAKMIEPLFLEIWKEERIPTEWRKGMIIKLHKKGDMALCDNWRGVTLLPVLSKVLARIVLKRIKAAMESRLRREQAGFREYRSCTGLISTLRIIVEQSAEWQHPLYMAFIDFQKAFDSVNRSVMWDILAKYGIPSKILGIIKAMYEGYECQVVHDGVLSESFHIHSGVKQGCVLSPTLFIIVLDAVMRGATGGRKRGIQWTLNERLEDLDFADDLCLISQRFTDLQAKLSALDIAAAGVGLKINTTKTKEMRVKARTDQPLVLKGENVERVDSFVYLGSVV</sequence>
<dbReference type="Pfam" id="PF03372">
    <property type="entry name" value="Exo_endo_phos"/>
    <property type="match status" value="1"/>
</dbReference>
<dbReference type="Pfam" id="PF00078">
    <property type="entry name" value="RVT_1"/>
    <property type="match status" value="1"/>
</dbReference>
<dbReference type="PANTHER" id="PTHR47027:SF25">
    <property type="entry name" value="REVERSE TRANSCRIPTASE DOMAIN-CONTAINING PROTEIN"/>
    <property type="match status" value="1"/>
</dbReference>
<accession>A0A146MF87</accession>
<evidence type="ECO:0000259" key="2">
    <source>
        <dbReference type="PROSITE" id="PS50878"/>
    </source>
</evidence>
<dbReference type="InterPro" id="IPR036691">
    <property type="entry name" value="Endo/exonu/phosph_ase_sf"/>
</dbReference>
<dbReference type="InterPro" id="IPR005135">
    <property type="entry name" value="Endo/exonuclease/phosphatase"/>
</dbReference>
<feature type="compositionally biased region" description="Basic and acidic residues" evidence="1">
    <location>
        <begin position="349"/>
        <end position="360"/>
    </location>
</feature>
<dbReference type="CDD" id="cd09076">
    <property type="entry name" value="L1-EN"/>
    <property type="match status" value="1"/>
</dbReference>
<dbReference type="InterPro" id="IPR000477">
    <property type="entry name" value="RT_dom"/>
</dbReference>
<feature type="region of interest" description="Disordered" evidence="1">
    <location>
        <begin position="349"/>
        <end position="376"/>
    </location>
</feature>
<gene>
    <name evidence="3" type="primary">CFDP2_30</name>
    <name evidence="3" type="ORF">g.44858</name>
</gene>
<feature type="domain" description="Reverse transcriptase" evidence="2">
    <location>
        <begin position="525"/>
        <end position="795"/>
    </location>
</feature>
<protein>
    <submittedName>
        <fullName evidence="3">Craniofacial development protein 2</fullName>
    </submittedName>
</protein>